<proteinExistence type="predicted"/>
<dbReference type="OrthoDB" id="5295871at2"/>
<dbReference type="HOGENOM" id="CLU_2508119_0_0_7"/>
<dbReference type="KEGG" id="bmx:BMS_1558"/>
<dbReference type="RefSeq" id="WP_014244194.1">
    <property type="nucleotide sequence ID" value="NC_016620.1"/>
</dbReference>
<gene>
    <name evidence="1" type="ordered locus">BMS_1558</name>
</gene>
<reference evidence="2" key="1">
    <citation type="journal article" date="2013" name="ISME J.">
        <title>A small predatory core genome in the divergent marine Bacteriovorax marinus SJ and the terrestrial Bdellovibrio bacteriovorus.</title>
        <authorList>
            <person name="Crossman L.C."/>
            <person name="Chen H."/>
            <person name="Cerdeno-Tarraga A.M."/>
            <person name="Brooks K."/>
            <person name="Quail M.A."/>
            <person name="Pineiro S.A."/>
            <person name="Hobley L."/>
            <person name="Sockett R.E."/>
            <person name="Bentley S.D."/>
            <person name="Parkhill J."/>
            <person name="Williams H.N."/>
            <person name="Stine O.C."/>
        </authorList>
    </citation>
    <scope>NUCLEOTIDE SEQUENCE [LARGE SCALE GENOMIC DNA]</scope>
    <source>
        <strain evidence="2">ATCC BAA-682 / DSM 15412 / SJ</strain>
    </source>
</reference>
<organism evidence="1 2">
    <name type="scientific">Halobacteriovorax marinus (strain ATCC BAA-682 / DSM 15412 / SJ)</name>
    <name type="common">Bacteriovorax marinus</name>
    <dbReference type="NCBI Taxonomy" id="862908"/>
    <lineage>
        <taxon>Bacteria</taxon>
        <taxon>Pseudomonadati</taxon>
        <taxon>Bdellovibrionota</taxon>
        <taxon>Bacteriovoracia</taxon>
        <taxon>Bacteriovoracales</taxon>
        <taxon>Halobacteriovoraceae</taxon>
        <taxon>Halobacteriovorax</taxon>
    </lineage>
</organism>
<sequence>MSKSKNPLYHVSNDGKDVESVSGVVELMIKKLGLDPMVEFLVSLLEMMQEQVKSYAMFVAIKELIDELLEKIFKVMEKVTPLLNF</sequence>
<dbReference type="STRING" id="862908.BMS_1558"/>
<dbReference type="EMBL" id="FQ312005">
    <property type="protein sequence ID" value="CBW26411.1"/>
    <property type="molecule type" value="Genomic_DNA"/>
</dbReference>
<evidence type="ECO:0000313" key="2">
    <source>
        <dbReference type="Proteomes" id="UP000008963"/>
    </source>
</evidence>
<keyword evidence="2" id="KW-1185">Reference proteome</keyword>
<name>E1X0S3_HALMS</name>
<protein>
    <submittedName>
        <fullName evidence="1">Uncharacterized protein</fullName>
    </submittedName>
</protein>
<evidence type="ECO:0000313" key="1">
    <source>
        <dbReference type="EMBL" id="CBW26411.1"/>
    </source>
</evidence>
<accession>E1X0S3</accession>
<dbReference type="AlphaFoldDB" id="E1X0S3"/>
<dbReference type="Proteomes" id="UP000008963">
    <property type="component" value="Chromosome"/>
</dbReference>
<dbReference type="PATRIC" id="fig|862908.3.peg.1484"/>